<feature type="compositionally biased region" description="Pro residues" evidence="1">
    <location>
        <begin position="214"/>
        <end position="227"/>
    </location>
</feature>
<feature type="non-terminal residue" evidence="2">
    <location>
        <position position="278"/>
    </location>
</feature>
<dbReference type="HOGENOM" id="CLU_073242_0_0_1"/>
<feature type="compositionally biased region" description="Low complexity" evidence="1">
    <location>
        <begin position="190"/>
        <end position="202"/>
    </location>
</feature>
<gene>
    <name evidence="2" type="ORF">M378DRAFT_18427</name>
</gene>
<reference evidence="2 3" key="1">
    <citation type="submission" date="2014-04" db="EMBL/GenBank/DDBJ databases">
        <title>Evolutionary Origins and Diversification of the Mycorrhizal Mutualists.</title>
        <authorList>
            <consortium name="DOE Joint Genome Institute"/>
            <consortium name="Mycorrhizal Genomics Consortium"/>
            <person name="Kohler A."/>
            <person name="Kuo A."/>
            <person name="Nagy L.G."/>
            <person name="Floudas D."/>
            <person name="Copeland A."/>
            <person name="Barry K.W."/>
            <person name="Cichocki N."/>
            <person name="Veneault-Fourrey C."/>
            <person name="LaButti K."/>
            <person name="Lindquist E.A."/>
            <person name="Lipzen A."/>
            <person name="Lundell T."/>
            <person name="Morin E."/>
            <person name="Murat C."/>
            <person name="Riley R."/>
            <person name="Ohm R."/>
            <person name="Sun H."/>
            <person name="Tunlid A."/>
            <person name="Henrissat B."/>
            <person name="Grigoriev I.V."/>
            <person name="Hibbett D.S."/>
            <person name="Martin F."/>
        </authorList>
    </citation>
    <scope>NUCLEOTIDE SEQUENCE [LARGE SCALE GENOMIC DNA]</scope>
    <source>
        <strain evidence="2 3">Koide BX008</strain>
    </source>
</reference>
<name>A0A0C2WEA3_AMAMK</name>
<dbReference type="OrthoDB" id="3059542at2759"/>
<evidence type="ECO:0000256" key="1">
    <source>
        <dbReference type="SAM" id="MobiDB-lite"/>
    </source>
</evidence>
<evidence type="ECO:0000313" key="3">
    <source>
        <dbReference type="Proteomes" id="UP000054549"/>
    </source>
</evidence>
<dbReference type="Proteomes" id="UP000054549">
    <property type="component" value="Unassembled WGS sequence"/>
</dbReference>
<organism evidence="2 3">
    <name type="scientific">Amanita muscaria (strain Koide BX008)</name>
    <dbReference type="NCBI Taxonomy" id="946122"/>
    <lineage>
        <taxon>Eukaryota</taxon>
        <taxon>Fungi</taxon>
        <taxon>Dikarya</taxon>
        <taxon>Basidiomycota</taxon>
        <taxon>Agaricomycotina</taxon>
        <taxon>Agaricomycetes</taxon>
        <taxon>Agaricomycetidae</taxon>
        <taxon>Agaricales</taxon>
        <taxon>Pluteineae</taxon>
        <taxon>Amanitaceae</taxon>
        <taxon>Amanita</taxon>
    </lineage>
</organism>
<proteinExistence type="predicted"/>
<dbReference type="EMBL" id="KN818601">
    <property type="protein sequence ID" value="KIL54911.1"/>
    <property type="molecule type" value="Genomic_DNA"/>
</dbReference>
<dbReference type="InParanoid" id="A0A0C2WEA3"/>
<sequence length="278" mass="30221">MSKSVDRQTRRPLRRECAQVWERREDGGKIFIEDVKSRSNGTFMTDGECGLSQGVKSDPLEVNVVEFGIDYDIVSENETTEPQPESYATYLTKNTNGAFNFPGALQQRCTQLAQQGLTGMGGMGDNIRPPGKGGLSFDLIFRRLQGELQKSKATGAELHNLMTAFGEIQDMLGGSSNMPLPHSLPPIHPPQVQQPQGGKQHPSSSAGVIATHDGPPPDGGPGHPPPLTISLETLLEVQAQLQDTQSSLASHIDKIRSLENILAEQDALKQEMRVLCDL</sequence>
<dbReference type="AlphaFoldDB" id="A0A0C2WEA3"/>
<feature type="region of interest" description="Disordered" evidence="1">
    <location>
        <begin position="172"/>
        <end position="228"/>
    </location>
</feature>
<protein>
    <submittedName>
        <fullName evidence="2">Uncharacterized protein</fullName>
    </submittedName>
</protein>
<accession>A0A0C2WEA3</accession>
<dbReference type="STRING" id="946122.A0A0C2WEA3"/>
<evidence type="ECO:0000313" key="2">
    <source>
        <dbReference type="EMBL" id="KIL54911.1"/>
    </source>
</evidence>
<keyword evidence="3" id="KW-1185">Reference proteome</keyword>